<dbReference type="AlphaFoldDB" id="A0A1Y5HPI5"/>
<dbReference type="SUPFAM" id="SSF53850">
    <property type="entry name" value="Periplasmic binding protein-like II"/>
    <property type="match status" value="1"/>
</dbReference>
<evidence type="ECO:0000313" key="1">
    <source>
        <dbReference type="EMBL" id="OUS38960.1"/>
    </source>
</evidence>
<sequence>MLFTHSSSALITIICGLLLFNNCLADKLKVGIIDFPPFYIINEDGASSGVYLDILKKTLHHAKLDFHLDIYPTKRLYRNLGAGETQLFLGIKGPAEYNKKVLYSSTSVSQIQMRVYALGDTPLPLTKEDINNHRIITMRGYSYGGLINYFTDPKNNIEVTSTTKHSSSFLMLKDNRADYVINYKQPSEMALANIQIPNLKYTSFYDAKIHFIVSKKTPNAERVLDKLERAYRELIERGDLKYITNDD</sequence>
<reference evidence="2" key="1">
    <citation type="journal article" date="2017" name="Proc. Natl. Acad. Sci. U.S.A.">
        <title>Simulation of Deepwater Horizon oil plume reveals substrate specialization within a complex community of hydrocarbon degraders.</title>
        <authorList>
            <person name="Hu P."/>
            <person name="Dubinsky E.A."/>
            <person name="Probst A.J."/>
            <person name="Wang J."/>
            <person name="Sieber C.M.K."/>
            <person name="Tom L.M."/>
            <person name="Gardinali P."/>
            <person name="Banfield J.F."/>
            <person name="Atlas R.M."/>
            <person name="Andersen G.L."/>
        </authorList>
    </citation>
    <scope>NUCLEOTIDE SEQUENCE [LARGE SCALE GENOMIC DNA]</scope>
</reference>
<dbReference type="Proteomes" id="UP000227088">
    <property type="component" value="Unassembled WGS sequence"/>
</dbReference>
<name>A0A1Y5HPI5_OLEAN</name>
<gene>
    <name evidence="1" type="ORF">A9R00_10145</name>
</gene>
<dbReference type="Gene3D" id="3.40.190.10">
    <property type="entry name" value="Periplasmic binding protein-like II"/>
    <property type="match status" value="2"/>
</dbReference>
<organism evidence="1 2">
    <name type="scientific">Oleispira antarctica</name>
    <dbReference type="NCBI Taxonomy" id="188908"/>
    <lineage>
        <taxon>Bacteria</taxon>
        <taxon>Pseudomonadati</taxon>
        <taxon>Pseudomonadota</taxon>
        <taxon>Gammaproteobacteria</taxon>
        <taxon>Oceanospirillales</taxon>
        <taxon>Oceanospirillaceae</taxon>
        <taxon>Oleispira</taxon>
    </lineage>
</organism>
<evidence type="ECO:0000313" key="2">
    <source>
        <dbReference type="Proteomes" id="UP000227088"/>
    </source>
</evidence>
<protein>
    <submittedName>
        <fullName evidence="1">Uncharacterized protein</fullName>
    </submittedName>
</protein>
<proteinExistence type="predicted"/>
<comment type="caution">
    <text evidence="1">The sequence shown here is derived from an EMBL/GenBank/DDBJ whole genome shotgun (WGS) entry which is preliminary data.</text>
</comment>
<accession>A0A1Y5HPI5</accession>
<dbReference type="EMBL" id="MABE01000590">
    <property type="protein sequence ID" value="OUS38960.1"/>
    <property type="molecule type" value="Genomic_DNA"/>
</dbReference>